<evidence type="ECO:0000313" key="7">
    <source>
        <dbReference type="EMBL" id="TPV33372.1"/>
    </source>
</evidence>
<keyword evidence="3 6" id="KW-0812">Transmembrane</keyword>
<protein>
    <submittedName>
        <fullName evidence="7">Sugar transporter</fullName>
    </submittedName>
</protein>
<comment type="caution">
    <text evidence="7">The sequence shown here is derived from an EMBL/GenBank/DDBJ whole genome shotgun (WGS) entry which is preliminary data.</text>
</comment>
<feature type="transmembrane region" description="Helical" evidence="6">
    <location>
        <begin position="469"/>
        <end position="491"/>
    </location>
</feature>
<feature type="transmembrane region" description="Helical" evidence="6">
    <location>
        <begin position="393"/>
        <end position="417"/>
    </location>
</feature>
<reference evidence="7 8" key="1">
    <citation type="submission" date="2019-06" db="EMBL/GenBank/DDBJ databases">
        <title>Flavobacteriaceae Paucihalobacterium erythroidium CWB-1, complete genome.</title>
        <authorList>
            <person name="Wu S."/>
        </authorList>
    </citation>
    <scope>NUCLEOTIDE SEQUENCE [LARGE SCALE GENOMIC DNA]</scope>
    <source>
        <strain evidence="7 8">CWB-1</strain>
    </source>
</reference>
<feature type="transmembrane region" description="Helical" evidence="6">
    <location>
        <begin position="275"/>
        <end position="294"/>
    </location>
</feature>
<feature type="transmembrane region" description="Helical" evidence="6">
    <location>
        <begin position="169"/>
        <end position="194"/>
    </location>
</feature>
<dbReference type="PANTHER" id="PTHR30250:SF26">
    <property type="entry name" value="PSMA PROTEIN"/>
    <property type="match status" value="1"/>
</dbReference>
<evidence type="ECO:0000256" key="5">
    <source>
        <dbReference type="ARBA" id="ARBA00023136"/>
    </source>
</evidence>
<keyword evidence="8" id="KW-1185">Reference proteome</keyword>
<dbReference type="OrthoDB" id="8609648at2"/>
<sequence>MSRVNHALKNMKFSMSFYLLFLILQFVSRKLFLDNLGDEFMGLSGTLRSFLGFLNLAELGIGAAVGYSLYRPIFNKEHGRINELIGLFGHLYKKIGLFILTAGIILSFFFPLIFDSLGASLWVVYYTYYTFLFGMCLNFFFNYHVILLQADQKDYVITSTSQSINLLKILLQCIVVYCFQSIYGWITLELVFYLTNSYFLRSKVKHIYPWLNINQRTNKSILKTNPEIIKKVKQISVHKLGAFVTGGTDQILIFIFISVESVAFFGNYEMVFSRLLQLVNTTFSGTAAGIGNLVAENNKKNITKVFWEMMSLRFYIGGIAVIVLYFITEPFIIVWLGDKYLLSKYVLLLFLINMFIMQIRIPVDHFKDAYGLFQDVWAPVVQSLINLTMSMILLHYFDLAGILMGTTIAFSLVILIWRPYYLFKYGFNIKLWYYWKHFFVLVFTSVLAFVLCNKIQAFIVLKDITIFNLIYYALKILIIVLMVYTPIIYIFSSGFRNVSKRILGLVKIRK</sequence>
<evidence type="ECO:0000313" key="8">
    <source>
        <dbReference type="Proteomes" id="UP000317332"/>
    </source>
</evidence>
<evidence type="ECO:0000256" key="3">
    <source>
        <dbReference type="ARBA" id="ARBA00022692"/>
    </source>
</evidence>
<feature type="transmembrane region" description="Helical" evidence="6">
    <location>
        <begin position="438"/>
        <end position="457"/>
    </location>
</feature>
<feature type="transmembrane region" description="Helical" evidence="6">
    <location>
        <begin position="314"/>
        <end position="336"/>
    </location>
</feature>
<feature type="transmembrane region" description="Helical" evidence="6">
    <location>
        <begin position="345"/>
        <end position="363"/>
    </location>
</feature>
<feature type="transmembrane region" description="Helical" evidence="6">
    <location>
        <begin position="95"/>
        <end position="114"/>
    </location>
</feature>
<dbReference type="EMBL" id="VHIQ01000004">
    <property type="protein sequence ID" value="TPV33372.1"/>
    <property type="molecule type" value="Genomic_DNA"/>
</dbReference>
<dbReference type="Proteomes" id="UP000317332">
    <property type="component" value="Unassembled WGS sequence"/>
</dbReference>
<organism evidence="7 8">
    <name type="scientific">Paucihalobacter ruber</name>
    <dbReference type="NCBI Taxonomy" id="2567861"/>
    <lineage>
        <taxon>Bacteria</taxon>
        <taxon>Pseudomonadati</taxon>
        <taxon>Bacteroidota</taxon>
        <taxon>Flavobacteriia</taxon>
        <taxon>Flavobacteriales</taxon>
        <taxon>Flavobacteriaceae</taxon>
        <taxon>Paucihalobacter</taxon>
    </lineage>
</organism>
<dbReference type="RefSeq" id="WP_140990334.1">
    <property type="nucleotide sequence ID" value="NZ_VHIQ01000004.1"/>
</dbReference>
<keyword evidence="7" id="KW-0813">Transport</keyword>
<proteinExistence type="predicted"/>
<feature type="transmembrane region" description="Helical" evidence="6">
    <location>
        <begin position="126"/>
        <end position="148"/>
    </location>
</feature>
<dbReference type="PANTHER" id="PTHR30250">
    <property type="entry name" value="PST FAMILY PREDICTED COLANIC ACID TRANSPORTER"/>
    <property type="match status" value="1"/>
</dbReference>
<evidence type="ECO:0000256" key="2">
    <source>
        <dbReference type="ARBA" id="ARBA00022475"/>
    </source>
</evidence>
<dbReference type="AlphaFoldDB" id="A0A506PJV4"/>
<feature type="transmembrane region" description="Helical" evidence="6">
    <location>
        <begin position="251"/>
        <end position="268"/>
    </location>
</feature>
<feature type="transmembrane region" description="Helical" evidence="6">
    <location>
        <begin position="53"/>
        <end position="74"/>
    </location>
</feature>
<evidence type="ECO:0000256" key="4">
    <source>
        <dbReference type="ARBA" id="ARBA00022989"/>
    </source>
</evidence>
<keyword evidence="2" id="KW-1003">Cell membrane</keyword>
<evidence type="ECO:0000256" key="6">
    <source>
        <dbReference type="SAM" id="Phobius"/>
    </source>
</evidence>
<comment type="subcellular location">
    <subcellularLocation>
        <location evidence="1">Cell membrane</location>
        <topology evidence="1">Multi-pass membrane protein</topology>
    </subcellularLocation>
</comment>
<dbReference type="GO" id="GO:0005886">
    <property type="term" value="C:plasma membrane"/>
    <property type="evidence" value="ECO:0007669"/>
    <property type="project" value="UniProtKB-SubCell"/>
</dbReference>
<gene>
    <name evidence="7" type="ORF">FJ651_09780</name>
</gene>
<evidence type="ECO:0000256" key="1">
    <source>
        <dbReference type="ARBA" id="ARBA00004651"/>
    </source>
</evidence>
<accession>A0A506PJV4</accession>
<keyword evidence="7" id="KW-0762">Sugar transport</keyword>
<dbReference type="InterPro" id="IPR050833">
    <property type="entry name" value="Poly_Biosynth_Transport"/>
</dbReference>
<name>A0A506PJV4_9FLAO</name>
<keyword evidence="4 6" id="KW-1133">Transmembrane helix</keyword>
<keyword evidence="5 6" id="KW-0472">Membrane</keyword>